<comment type="caution">
    <text evidence="9">Lacks conserved residue(s) required for the propagation of feature annotation.</text>
</comment>
<sequence length="181" mass="19527">MSEEARIAESNPPAESPGRPVAALFFQRYGLLLLVTSIALAADIITKRIVEAQIPLYTSIPVIGPYLSWTHTQNTGAAFSLFQNGGAFFIVVALIVSAVILYYAPRLPAGDWLSRVALGLQLGGAIGNLLDRLRQGYVTDFIHFQIPEIGFDWPVFNIADSAIVVGVIVLIAASFLRGNKA</sequence>
<evidence type="ECO:0000256" key="1">
    <source>
        <dbReference type="ARBA" id="ARBA00006139"/>
    </source>
</evidence>
<evidence type="ECO:0000256" key="4">
    <source>
        <dbReference type="ARBA" id="ARBA00022692"/>
    </source>
</evidence>
<keyword evidence="3 9" id="KW-0645">Protease</keyword>
<comment type="similarity">
    <text evidence="1 9 10">Belongs to the peptidase A8 family.</text>
</comment>
<evidence type="ECO:0000256" key="10">
    <source>
        <dbReference type="RuleBase" id="RU004181"/>
    </source>
</evidence>
<evidence type="ECO:0000256" key="9">
    <source>
        <dbReference type="HAMAP-Rule" id="MF_00161"/>
    </source>
</evidence>
<evidence type="ECO:0000256" key="8">
    <source>
        <dbReference type="ARBA" id="ARBA00023136"/>
    </source>
</evidence>
<dbReference type="NCBIfam" id="TIGR00077">
    <property type="entry name" value="lspA"/>
    <property type="match status" value="1"/>
</dbReference>
<feature type="transmembrane region" description="Helical" evidence="9">
    <location>
        <begin position="87"/>
        <end position="105"/>
    </location>
</feature>
<dbReference type="PROSITE" id="PS50063">
    <property type="entry name" value="BH4_2"/>
    <property type="match status" value="1"/>
</dbReference>
<dbReference type="EMBL" id="PGTN01000013">
    <property type="protein sequence ID" value="PJF48480.1"/>
    <property type="molecule type" value="Genomic_DNA"/>
</dbReference>
<keyword evidence="5 9" id="KW-0064">Aspartyl protease</keyword>
<feature type="active site" evidence="9">
    <location>
        <position position="140"/>
    </location>
</feature>
<feature type="active site" evidence="9">
    <location>
        <position position="160"/>
    </location>
</feature>
<evidence type="ECO:0000256" key="3">
    <source>
        <dbReference type="ARBA" id="ARBA00022670"/>
    </source>
</evidence>
<feature type="domain" description="Apoptosis regulator Bcl-2 family BH4" evidence="11">
    <location>
        <begin position="134"/>
        <end position="153"/>
    </location>
</feature>
<dbReference type="GO" id="GO:0005886">
    <property type="term" value="C:plasma membrane"/>
    <property type="evidence" value="ECO:0007669"/>
    <property type="project" value="UniProtKB-SubCell"/>
</dbReference>
<dbReference type="PRINTS" id="PR00781">
    <property type="entry name" value="LIPOSIGPTASE"/>
</dbReference>
<comment type="pathway">
    <text evidence="9">Protein modification; lipoprotein biosynthesis (signal peptide cleavage).</text>
</comment>
<dbReference type="Pfam" id="PF01252">
    <property type="entry name" value="Peptidase_A8"/>
    <property type="match status" value="1"/>
</dbReference>
<accession>A0A2M8QF95</accession>
<protein>
    <recommendedName>
        <fullName evidence="9">Lipoprotein signal peptidase</fullName>
        <ecNumber evidence="9">3.4.23.36</ecNumber>
    </recommendedName>
    <alternativeName>
        <fullName evidence="9">Prolipoprotein signal peptidase</fullName>
    </alternativeName>
    <alternativeName>
        <fullName evidence="9">Signal peptidase II</fullName>
        <shortName evidence="9">SPase II</shortName>
    </alternativeName>
</protein>
<dbReference type="GO" id="GO:0006508">
    <property type="term" value="P:proteolysis"/>
    <property type="evidence" value="ECO:0007669"/>
    <property type="project" value="UniProtKB-KW"/>
</dbReference>
<keyword evidence="7 9" id="KW-1133">Transmembrane helix</keyword>
<name>A0A2M8QF95_9CHLR</name>
<dbReference type="InterPro" id="IPR001872">
    <property type="entry name" value="Peptidase_A8"/>
</dbReference>
<gene>
    <name evidence="9 12" type="primary">lspA</name>
    <name evidence="12" type="ORF">CUN48_03195</name>
</gene>
<dbReference type="GO" id="GO:0004190">
    <property type="term" value="F:aspartic-type endopeptidase activity"/>
    <property type="evidence" value="ECO:0007669"/>
    <property type="project" value="UniProtKB-UniRule"/>
</dbReference>
<evidence type="ECO:0000256" key="7">
    <source>
        <dbReference type="ARBA" id="ARBA00022989"/>
    </source>
</evidence>
<dbReference type="HAMAP" id="MF_00161">
    <property type="entry name" value="LspA"/>
    <property type="match status" value="1"/>
</dbReference>
<reference evidence="12 13" key="1">
    <citation type="submission" date="2017-11" db="EMBL/GenBank/DDBJ databases">
        <title>Evolution of Phototrophy in the Chloroflexi Phylum Driven by Horizontal Gene Transfer.</title>
        <authorList>
            <person name="Ward L.M."/>
            <person name="Hemp J."/>
            <person name="Shih P.M."/>
            <person name="Mcglynn S.E."/>
            <person name="Fischer W."/>
        </authorList>
    </citation>
    <scope>NUCLEOTIDE SEQUENCE [LARGE SCALE GENOMIC DNA]</scope>
    <source>
        <strain evidence="12">JP3_7</strain>
    </source>
</reference>
<evidence type="ECO:0000256" key="2">
    <source>
        <dbReference type="ARBA" id="ARBA00022475"/>
    </source>
</evidence>
<feature type="transmembrane region" description="Helical" evidence="9">
    <location>
        <begin position="20"/>
        <end position="42"/>
    </location>
</feature>
<comment type="subcellular location">
    <subcellularLocation>
        <location evidence="9">Cell membrane</location>
        <topology evidence="9">Multi-pass membrane protein</topology>
    </subcellularLocation>
</comment>
<keyword evidence="8 9" id="KW-0472">Membrane</keyword>
<dbReference type="InterPro" id="IPR003093">
    <property type="entry name" value="Bcl2_BH4"/>
</dbReference>
<dbReference type="UniPathway" id="UPA00665"/>
<evidence type="ECO:0000313" key="12">
    <source>
        <dbReference type="EMBL" id="PJF48480.1"/>
    </source>
</evidence>
<keyword evidence="4 9" id="KW-0812">Transmembrane</keyword>
<feature type="transmembrane region" description="Helical" evidence="9">
    <location>
        <begin position="155"/>
        <end position="176"/>
    </location>
</feature>
<comment type="function">
    <text evidence="9">This protein specifically catalyzes the removal of signal peptides from prolipoproteins.</text>
</comment>
<dbReference type="AlphaFoldDB" id="A0A2M8QF95"/>
<comment type="caution">
    <text evidence="12">The sequence shown here is derived from an EMBL/GenBank/DDBJ whole genome shotgun (WGS) entry which is preliminary data.</text>
</comment>
<dbReference type="PANTHER" id="PTHR33695:SF1">
    <property type="entry name" value="LIPOPROTEIN SIGNAL PEPTIDASE"/>
    <property type="match status" value="1"/>
</dbReference>
<dbReference type="Proteomes" id="UP000230790">
    <property type="component" value="Unassembled WGS sequence"/>
</dbReference>
<dbReference type="EC" id="3.4.23.36" evidence="9"/>
<evidence type="ECO:0000313" key="13">
    <source>
        <dbReference type="Proteomes" id="UP000230790"/>
    </source>
</evidence>
<evidence type="ECO:0000256" key="5">
    <source>
        <dbReference type="ARBA" id="ARBA00022750"/>
    </source>
</evidence>
<proteinExistence type="inferred from homology"/>
<dbReference type="PANTHER" id="PTHR33695">
    <property type="entry name" value="LIPOPROTEIN SIGNAL PEPTIDASE"/>
    <property type="match status" value="1"/>
</dbReference>
<evidence type="ECO:0000256" key="6">
    <source>
        <dbReference type="ARBA" id="ARBA00022801"/>
    </source>
</evidence>
<organism evidence="12 13">
    <name type="scientific">Candidatus Thermofonsia Clade 3 bacterium</name>
    <dbReference type="NCBI Taxonomy" id="2364212"/>
    <lineage>
        <taxon>Bacteria</taxon>
        <taxon>Bacillati</taxon>
        <taxon>Chloroflexota</taxon>
        <taxon>Candidatus Thermofontia</taxon>
        <taxon>Candidatus Thermofonsia Clade 3</taxon>
    </lineage>
</organism>
<comment type="catalytic activity">
    <reaction evidence="9">
        <text>Release of signal peptides from bacterial membrane prolipoproteins. Hydrolyzes -Xaa-Yaa-Zaa-|-(S,diacylglyceryl)Cys-, in which Xaa is hydrophobic (preferably Leu), and Yaa (Ala or Ser) and Zaa (Gly or Ala) have small, neutral side chains.</text>
        <dbReference type="EC" id="3.4.23.36"/>
    </reaction>
</comment>
<evidence type="ECO:0000259" key="11">
    <source>
        <dbReference type="PROSITE" id="PS50063"/>
    </source>
</evidence>
<keyword evidence="2 9" id="KW-1003">Cell membrane</keyword>
<keyword evidence="6 9" id="KW-0378">Hydrolase</keyword>